<comment type="caution">
    <text evidence="2">The sequence shown here is derived from an EMBL/GenBank/DDBJ whole genome shotgun (WGS) entry which is preliminary data.</text>
</comment>
<dbReference type="EMBL" id="SWJE01000007">
    <property type="protein sequence ID" value="TKC88421.1"/>
    <property type="molecule type" value="Genomic_DNA"/>
</dbReference>
<feature type="transmembrane region" description="Helical" evidence="1">
    <location>
        <begin position="6"/>
        <end position="24"/>
    </location>
</feature>
<dbReference type="RefSeq" id="WP_136895766.1">
    <property type="nucleotide sequence ID" value="NZ_SWJE01000007.1"/>
</dbReference>
<dbReference type="AlphaFoldDB" id="A0A4U1I536"/>
<keyword evidence="1" id="KW-0812">Transmembrane</keyword>
<protein>
    <recommendedName>
        <fullName evidence="4">DUF1453 domain-containing protein</fullName>
    </recommendedName>
</protein>
<feature type="transmembrane region" description="Helical" evidence="1">
    <location>
        <begin position="138"/>
        <end position="157"/>
    </location>
</feature>
<feature type="transmembrane region" description="Helical" evidence="1">
    <location>
        <begin position="60"/>
        <end position="79"/>
    </location>
</feature>
<sequence>MRHIPSYTLAILAAVIYVGVQRCYPRTVRAERMIVFPLLLVLFGANSLHTLFPYSAPEYTAAAVLAGATGTLLGWMHAAHWEVQFDTATRRVRVPGDPSLLGILLVTSSSHFVIHYAIESHQPWATSGVFELLSFGAWGLLAGMPLGRSANVVFRVFRMESERRSTPTLG</sequence>
<dbReference type="Proteomes" id="UP000305539">
    <property type="component" value="Unassembled WGS sequence"/>
</dbReference>
<dbReference type="OrthoDB" id="9103221at2"/>
<keyword evidence="1" id="KW-0472">Membrane</keyword>
<evidence type="ECO:0000313" key="3">
    <source>
        <dbReference type="Proteomes" id="UP000305539"/>
    </source>
</evidence>
<feature type="transmembrane region" description="Helical" evidence="1">
    <location>
        <begin position="36"/>
        <end position="54"/>
    </location>
</feature>
<keyword evidence="3" id="KW-1185">Reference proteome</keyword>
<reference evidence="2 3" key="1">
    <citation type="submission" date="2019-04" db="EMBL/GenBank/DDBJ databases">
        <title>Trinickia sp. 7GSK02, isolated from subtropical forest soil.</title>
        <authorList>
            <person name="Gao Z.-H."/>
            <person name="Qiu L.-H."/>
        </authorList>
    </citation>
    <scope>NUCLEOTIDE SEQUENCE [LARGE SCALE GENOMIC DNA]</scope>
    <source>
        <strain evidence="2 3">7GSK02</strain>
    </source>
</reference>
<evidence type="ECO:0008006" key="4">
    <source>
        <dbReference type="Google" id="ProtNLM"/>
    </source>
</evidence>
<feature type="transmembrane region" description="Helical" evidence="1">
    <location>
        <begin position="100"/>
        <end position="118"/>
    </location>
</feature>
<name>A0A4U1I536_9BURK</name>
<evidence type="ECO:0000256" key="1">
    <source>
        <dbReference type="SAM" id="Phobius"/>
    </source>
</evidence>
<gene>
    <name evidence="2" type="ORF">FAZ69_14875</name>
</gene>
<proteinExistence type="predicted"/>
<keyword evidence="1" id="KW-1133">Transmembrane helix</keyword>
<organism evidence="2 3">
    <name type="scientific">Trinickia terrae</name>
    <dbReference type="NCBI Taxonomy" id="2571161"/>
    <lineage>
        <taxon>Bacteria</taxon>
        <taxon>Pseudomonadati</taxon>
        <taxon>Pseudomonadota</taxon>
        <taxon>Betaproteobacteria</taxon>
        <taxon>Burkholderiales</taxon>
        <taxon>Burkholderiaceae</taxon>
        <taxon>Trinickia</taxon>
    </lineage>
</organism>
<accession>A0A4U1I536</accession>
<evidence type="ECO:0000313" key="2">
    <source>
        <dbReference type="EMBL" id="TKC88421.1"/>
    </source>
</evidence>